<comment type="caution">
    <text evidence="2">The sequence shown here is derived from an EMBL/GenBank/DDBJ whole genome shotgun (WGS) entry which is preliminary data.</text>
</comment>
<dbReference type="AlphaFoldDB" id="A0A7Z1MLF1"/>
<reference evidence="2" key="2">
    <citation type="journal article" date="2018" name="Nature">
        <title>A major lineage of non-tailed dsDNA viruses as unrecognized killers of marine bacteria.</title>
        <authorList>
            <person name="Kauffman K.M."/>
            <person name="Hussain F.A."/>
            <person name="Yang J."/>
            <person name="Arevalo P."/>
            <person name="Brown J.M."/>
            <person name="Chang W.K."/>
            <person name="VanInsberghe D."/>
            <person name="Elsherbini J."/>
            <person name="Sharma R.S."/>
            <person name="Cutler M.B."/>
            <person name="Kelly L."/>
            <person name="Polz M.F."/>
        </authorList>
    </citation>
    <scope>NUCLEOTIDE SEQUENCE</scope>
    <source>
        <strain evidence="2">10N.222.46.E12</strain>
    </source>
</reference>
<sequence>MTIFNAKYQASVPVLNFVRGWVIVLIGFMFYTSLVSSSHSYHPPVQEVISLCLLAVCLSWTEFVEIKEDTVETYYRHSLLTFIKTPRFVYEIQSDWSLEARPSSFGYTIWTAKSDNALIQIFHTGHVSNCYSKN</sequence>
<keyword evidence="1" id="KW-0472">Membrane</keyword>
<name>A0A7Z1MLF1_9VIBR</name>
<evidence type="ECO:0000313" key="2">
    <source>
        <dbReference type="EMBL" id="PMP31583.1"/>
    </source>
</evidence>
<proteinExistence type="predicted"/>
<evidence type="ECO:0000256" key="1">
    <source>
        <dbReference type="SAM" id="Phobius"/>
    </source>
</evidence>
<reference evidence="2" key="1">
    <citation type="submission" date="2016-07" db="EMBL/GenBank/DDBJ databases">
        <authorList>
            <person name="Kauffman K."/>
            <person name="Arevalo P."/>
            <person name="Polz M.F."/>
        </authorList>
    </citation>
    <scope>NUCLEOTIDE SEQUENCE</scope>
    <source>
        <strain evidence="2">10N.222.46.E12</strain>
    </source>
</reference>
<keyword evidence="1" id="KW-1133">Transmembrane helix</keyword>
<protein>
    <submittedName>
        <fullName evidence="2">Uncharacterized protein</fullName>
    </submittedName>
</protein>
<feature type="transmembrane region" description="Helical" evidence="1">
    <location>
        <begin position="12"/>
        <end position="31"/>
    </location>
</feature>
<gene>
    <name evidence="2" type="ORF">BCS90_11360</name>
</gene>
<keyword evidence="1" id="KW-0812">Transmembrane</keyword>
<dbReference type="EMBL" id="MDBS01000017">
    <property type="protein sequence ID" value="PMP31583.1"/>
    <property type="molecule type" value="Genomic_DNA"/>
</dbReference>
<organism evidence="2">
    <name type="scientific">Vibrio cyclitrophicus</name>
    <dbReference type="NCBI Taxonomy" id="47951"/>
    <lineage>
        <taxon>Bacteria</taxon>
        <taxon>Pseudomonadati</taxon>
        <taxon>Pseudomonadota</taxon>
        <taxon>Gammaproteobacteria</taxon>
        <taxon>Vibrionales</taxon>
        <taxon>Vibrionaceae</taxon>
        <taxon>Vibrio</taxon>
    </lineage>
</organism>
<accession>A0A7Z1MLF1</accession>